<dbReference type="PANTHER" id="PTHR13476">
    <property type="entry name" value="CHROMATIN MODIFICATION-RELATED PROTEIN MEAF6"/>
    <property type="match status" value="1"/>
</dbReference>
<name>A0A316U5A4_9BASI</name>
<organism evidence="11 12">
    <name type="scientific">Pseudomicrostroma glucosiphilum</name>
    <dbReference type="NCBI Taxonomy" id="1684307"/>
    <lineage>
        <taxon>Eukaryota</taxon>
        <taxon>Fungi</taxon>
        <taxon>Dikarya</taxon>
        <taxon>Basidiomycota</taxon>
        <taxon>Ustilaginomycotina</taxon>
        <taxon>Exobasidiomycetes</taxon>
        <taxon>Microstromatales</taxon>
        <taxon>Microstromatales incertae sedis</taxon>
        <taxon>Pseudomicrostroma</taxon>
    </lineage>
</organism>
<feature type="non-terminal residue" evidence="11">
    <location>
        <position position="111"/>
    </location>
</feature>
<evidence type="ECO:0000256" key="6">
    <source>
        <dbReference type="ARBA" id="ARBA00023054"/>
    </source>
</evidence>
<dbReference type="GO" id="GO:0035267">
    <property type="term" value="C:NuA4 histone acetyltransferase complex"/>
    <property type="evidence" value="ECO:0007669"/>
    <property type="project" value="UniProtKB-UniRule"/>
</dbReference>
<reference evidence="11 12" key="1">
    <citation type="journal article" date="2018" name="Mol. Biol. Evol.">
        <title>Broad Genomic Sampling Reveals a Smut Pathogenic Ancestry of the Fungal Clade Ustilaginomycotina.</title>
        <authorList>
            <person name="Kijpornyongpan T."/>
            <person name="Mondo S.J."/>
            <person name="Barry K."/>
            <person name="Sandor L."/>
            <person name="Lee J."/>
            <person name="Lipzen A."/>
            <person name="Pangilinan J."/>
            <person name="LaButti K."/>
            <person name="Hainaut M."/>
            <person name="Henrissat B."/>
            <person name="Grigoriev I.V."/>
            <person name="Spatafora J.W."/>
            <person name="Aime M.C."/>
        </authorList>
    </citation>
    <scope>NUCLEOTIDE SEQUENCE [LARGE SCALE GENOMIC DNA]</scope>
    <source>
        <strain evidence="11 12">MCA 4718</strain>
    </source>
</reference>
<dbReference type="AlphaFoldDB" id="A0A316U5A4"/>
<comment type="subunit">
    <text evidence="9">Component of the NuA4 histone acetyltransferase complex.</text>
</comment>
<keyword evidence="7 9" id="KW-0804">Transcription</keyword>
<dbReference type="GO" id="GO:0006325">
    <property type="term" value="P:chromatin organization"/>
    <property type="evidence" value="ECO:0007669"/>
    <property type="project" value="UniProtKB-KW"/>
</dbReference>
<keyword evidence="5 9" id="KW-0805">Transcription regulation</keyword>
<keyword evidence="8 9" id="KW-0539">Nucleus</keyword>
<evidence type="ECO:0000256" key="4">
    <source>
        <dbReference type="ARBA" id="ARBA00022853"/>
    </source>
</evidence>
<dbReference type="OrthoDB" id="440324at2759"/>
<dbReference type="RefSeq" id="XP_025346791.1">
    <property type="nucleotide sequence ID" value="XM_025489839.1"/>
</dbReference>
<sequence length="111" mass="11822">STPSAAAASLTSHEEAQARYTALKAQIQETLRKKRNIDRTLSDLESQIWLFEGSYFTSTAASGGNIVKGFENYLKGGPAGASSGASADAVANEDRVFSASSLTYQRSLELK</sequence>
<dbReference type="STRING" id="1684307.A0A316U5A4"/>
<proteinExistence type="inferred from homology"/>
<dbReference type="GeneID" id="37011573"/>
<evidence type="ECO:0000256" key="2">
    <source>
        <dbReference type="ARBA" id="ARBA00010916"/>
    </source>
</evidence>
<evidence type="ECO:0000256" key="9">
    <source>
        <dbReference type="RuleBase" id="RU368022"/>
    </source>
</evidence>
<accession>A0A316U5A4</accession>
<keyword evidence="12" id="KW-1185">Reference proteome</keyword>
<dbReference type="GO" id="GO:0005634">
    <property type="term" value="C:nucleus"/>
    <property type="evidence" value="ECO:0007669"/>
    <property type="project" value="UniProtKB-SubCell"/>
</dbReference>
<evidence type="ECO:0000256" key="8">
    <source>
        <dbReference type="ARBA" id="ARBA00023242"/>
    </source>
</evidence>
<gene>
    <name evidence="11" type="ORF">BCV69DRAFT_232495</name>
</gene>
<dbReference type="GO" id="GO:0006281">
    <property type="term" value="P:DNA repair"/>
    <property type="evidence" value="ECO:0007669"/>
    <property type="project" value="UniProtKB-UniRule"/>
</dbReference>
<comment type="subcellular location">
    <subcellularLocation>
        <location evidence="1 9">Nucleus</location>
    </subcellularLocation>
</comment>
<keyword evidence="9" id="KW-0227">DNA damage</keyword>
<evidence type="ECO:0000313" key="11">
    <source>
        <dbReference type="EMBL" id="PWN19631.1"/>
    </source>
</evidence>
<evidence type="ECO:0000256" key="10">
    <source>
        <dbReference type="SAM" id="Coils"/>
    </source>
</evidence>
<feature type="non-terminal residue" evidence="11">
    <location>
        <position position="1"/>
    </location>
</feature>
<evidence type="ECO:0000256" key="3">
    <source>
        <dbReference type="ARBA" id="ARBA00018504"/>
    </source>
</evidence>
<keyword evidence="4 9" id="KW-0156">Chromatin regulator</keyword>
<evidence type="ECO:0000313" key="12">
    <source>
        <dbReference type="Proteomes" id="UP000245942"/>
    </source>
</evidence>
<comment type="similarity">
    <text evidence="2 9">Belongs to the EAF6 family.</text>
</comment>
<keyword evidence="9" id="KW-0234">DNA repair</keyword>
<dbReference type="Pfam" id="PF09340">
    <property type="entry name" value="NuA4"/>
    <property type="match status" value="1"/>
</dbReference>
<protein>
    <recommendedName>
        <fullName evidence="3 9">Chromatin modification-related protein EAF6</fullName>
    </recommendedName>
</protein>
<keyword evidence="6 10" id="KW-0175">Coiled coil</keyword>
<dbReference type="Proteomes" id="UP000245942">
    <property type="component" value="Unassembled WGS sequence"/>
</dbReference>
<dbReference type="EMBL" id="KZ819330">
    <property type="protein sequence ID" value="PWN19631.1"/>
    <property type="molecule type" value="Genomic_DNA"/>
</dbReference>
<feature type="coiled-coil region" evidence="10">
    <location>
        <begin position="13"/>
        <end position="47"/>
    </location>
</feature>
<evidence type="ECO:0000256" key="5">
    <source>
        <dbReference type="ARBA" id="ARBA00023015"/>
    </source>
</evidence>
<dbReference type="InterPro" id="IPR015418">
    <property type="entry name" value="Eaf6"/>
</dbReference>
<evidence type="ECO:0000256" key="1">
    <source>
        <dbReference type="ARBA" id="ARBA00004123"/>
    </source>
</evidence>
<comment type="function">
    <text evidence="9">Component of the NuA4 histone acetyltransferase complex which is involved in transcriptional activation of selected genes principally by acetylation of nucleosomal histone H4 and H2A. The NuA4 complex is also involved in DNA repair.</text>
</comment>
<evidence type="ECO:0000256" key="7">
    <source>
        <dbReference type="ARBA" id="ARBA00023163"/>
    </source>
</evidence>